<keyword evidence="3 5" id="KW-1133">Transmembrane helix</keyword>
<proteinExistence type="predicted"/>
<dbReference type="Proteomes" id="UP000249396">
    <property type="component" value="Unassembled WGS sequence"/>
</dbReference>
<dbReference type="InterPro" id="IPR021147">
    <property type="entry name" value="DUF697"/>
</dbReference>
<dbReference type="AlphaFoldDB" id="A0A2W4QHB2"/>
<evidence type="ECO:0000313" key="6">
    <source>
        <dbReference type="EMBL" id="PZN69829.1"/>
    </source>
</evidence>
<sequence>MADTNPKAAQAEQTIKHHMLAAAGIGLVPLPWVELAALAGLQLNLLRSLAGIYGVEFSSQIGKSAIGALVGSDLSVSLSTGLGILAKGLPGIGWAVGAASGALLGAASTYALGKVFVQHFESGNTFLTFDPDKVKAYYAQQYEQGKEEVRKNFTGLKP</sequence>
<evidence type="ECO:0000256" key="2">
    <source>
        <dbReference type="ARBA" id="ARBA00022692"/>
    </source>
</evidence>
<comment type="subcellular location">
    <subcellularLocation>
        <location evidence="1">Membrane</location>
        <topology evidence="1">Multi-pass membrane protein</topology>
    </subcellularLocation>
</comment>
<keyword evidence="4 5" id="KW-0472">Membrane</keyword>
<comment type="caution">
    <text evidence="6">The sequence shown here is derived from an EMBL/GenBank/DDBJ whole genome shotgun (WGS) entry which is preliminary data.</text>
</comment>
<feature type="transmembrane region" description="Helical" evidence="5">
    <location>
        <begin position="20"/>
        <end position="45"/>
    </location>
</feature>
<name>A0A2W4QHB2_9GAMM</name>
<feature type="transmembrane region" description="Helical" evidence="5">
    <location>
        <begin position="92"/>
        <end position="112"/>
    </location>
</feature>
<protein>
    <submittedName>
        <fullName evidence="6">GTPase</fullName>
    </submittedName>
</protein>
<dbReference type="EMBL" id="QJPH01000569">
    <property type="protein sequence ID" value="PZN69829.1"/>
    <property type="molecule type" value="Genomic_DNA"/>
</dbReference>
<evidence type="ECO:0000256" key="3">
    <source>
        <dbReference type="ARBA" id="ARBA00022989"/>
    </source>
</evidence>
<evidence type="ECO:0000256" key="4">
    <source>
        <dbReference type="ARBA" id="ARBA00023136"/>
    </source>
</evidence>
<dbReference type="GO" id="GO:0016020">
    <property type="term" value="C:membrane"/>
    <property type="evidence" value="ECO:0007669"/>
    <property type="project" value="UniProtKB-SubCell"/>
</dbReference>
<evidence type="ECO:0000256" key="5">
    <source>
        <dbReference type="SAM" id="Phobius"/>
    </source>
</evidence>
<evidence type="ECO:0000313" key="7">
    <source>
        <dbReference type="Proteomes" id="UP000249396"/>
    </source>
</evidence>
<reference evidence="6 7" key="1">
    <citation type="journal article" date="2018" name="Aquat. Microb. Ecol.">
        <title>Gammaproteobacterial methanotrophs dominate.</title>
        <authorList>
            <person name="Rissanen A.J."/>
            <person name="Saarenheimo J."/>
            <person name="Tiirola M."/>
            <person name="Peura S."/>
            <person name="Aalto S.L."/>
            <person name="Karvinen A."/>
            <person name="Nykanen H."/>
        </authorList>
    </citation>
    <scope>NUCLEOTIDE SEQUENCE [LARGE SCALE GENOMIC DNA]</scope>
    <source>
        <strain evidence="6">AMbin10</strain>
    </source>
</reference>
<dbReference type="Pfam" id="PF05128">
    <property type="entry name" value="DUF697"/>
    <property type="match status" value="1"/>
</dbReference>
<accession>A0A2W4QHB2</accession>
<gene>
    <name evidence="6" type="ORF">DM484_29070</name>
</gene>
<organism evidence="6 7">
    <name type="scientific">Candidatus Methylumidiphilus alinenensis</name>
    <dbReference type="NCBI Taxonomy" id="2202197"/>
    <lineage>
        <taxon>Bacteria</taxon>
        <taxon>Pseudomonadati</taxon>
        <taxon>Pseudomonadota</taxon>
        <taxon>Gammaproteobacteria</taxon>
        <taxon>Methylococcales</taxon>
        <taxon>Candidatus Methylumidiphilus</taxon>
    </lineage>
</organism>
<keyword evidence="2 5" id="KW-0812">Transmembrane</keyword>
<evidence type="ECO:0000256" key="1">
    <source>
        <dbReference type="ARBA" id="ARBA00004141"/>
    </source>
</evidence>